<dbReference type="InterPro" id="IPR008927">
    <property type="entry name" value="6-PGluconate_DH-like_C_sf"/>
</dbReference>
<organism evidence="2 3">
    <name type="scientific">Thamnocephalis sphaerospora</name>
    <dbReference type="NCBI Taxonomy" id="78915"/>
    <lineage>
        <taxon>Eukaryota</taxon>
        <taxon>Fungi</taxon>
        <taxon>Fungi incertae sedis</taxon>
        <taxon>Zoopagomycota</taxon>
        <taxon>Zoopagomycotina</taxon>
        <taxon>Zoopagomycetes</taxon>
        <taxon>Zoopagales</taxon>
        <taxon>Sigmoideomycetaceae</taxon>
        <taxon>Thamnocephalis</taxon>
    </lineage>
</organism>
<proteinExistence type="predicted"/>
<gene>
    <name evidence="2" type="ORF">THASP1DRAFT_25954</name>
</gene>
<keyword evidence="3" id="KW-1185">Reference proteome</keyword>
<dbReference type="SUPFAM" id="SSF48179">
    <property type="entry name" value="6-phosphogluconate dehydrogenase C-terminal domain-like"/>
    <property type="match status" value="1"/>
</dbReference>
<evidence type="ECO:0000313" key="3">
    <source>
        <dbReference type="Proteomes" id="UP000271241"/>
    </source>
</evidence>
<protein>
    <recommendedName>
        <fullName evidence="1">3-hydroxyisobutyrate dehydrogenase-like NAD-binding domain-containing protein</fullName>
    </recommendedName>
</protein>
<dbReference type="EMBL" id="KZ993090">
    <property type="protein sequence ID" value="RKP05570.1"/>
    <property type="molecule type" value="Genomic_DNA"/>
</dbReference>
<dbReference type="Proteomes" id="UP000271241">
    <property type="component" value="Unassembled WGS sequence"/>
</dbReference>
<dbReference type="InterPro" id="IPR029154">
    <property type="entry name" value="HIBADH-like_NADP-bd"/>
</dbReference>
<reference evidence="3" key="1">
    <citation type="journal article" date="2018" name="Nat. Microbiol.">
        <title>Leveraging single-cell genomics to expand the fungal tree of life.</title>
        <authorList>
            <person name="Ahrendt S.R."/>
            <person name="Quandt C.A."/>
            <person name="Ciobanu D."/>
            <person name="Clum A."/>
            <person name="Salamov A."/>
            <person name="Andreopoulos B."/>
            <person name="Cheng J.F."/>
            <person name="Woyke T."/>
            <person name="Pelin A."/>
            <person name="Henrissat B."/>
            <person name="Reynolds N.K."/>
            <person name="Benny G.L."/>
            <person name="Smith M.E."/>
            <person name="James T.Y."/>
            <person name="Grigoriev I.V."/>
        </authorList>
    </citation>
    <scope>NUCLEOTIDE SEQUENCE [LARGE SCALE GENOMIC DNA]</scope>
    <source>
        <strain evidence="3">RSA 1356</strain>
    </source>
</reference>
<dbReference type="Gene3D" id="1.10.1040.10">
    <property type="entry name" value="N-(1-d-carboxylethyl)-l-norvaline Dehydrogenase, domain 2"/>
    <property type="match status" value="1"/>
</dbReference>
<evidence type="ECO:0000313" key="2">
    <source>
        <dbReference type="EMBL" id="RKP05570.1"/>
    </source>
</evidence>
<dbReference type="OrthoDB" id="435038at2759"/>
<sequence length="114" mass="12810">MDGSTTRLHLWQEFIDHMFPTDLFRHYGRRMAEDTFRSTAAEPDNKPGFTVRLAQKDLGHILNLAESHGAGEAVPVARLARQHLDQLAAAGHADDWEWSGIVSSVRSRRDDASD</sequence>
<dbReference type="GO" id="GO:0051287">
    <property type="term" value="F:NAD binding"/>
    <property type="evidence" value="ECO:0007669"/>
    <property type="project" value="InterPro"/>
</dbReference>
<dbReference type="AlphaFoldDB" id="A0A4P9XK23"/>
<dbReference type="InterPro" id="IPR013328">
    <property type="entry name" value="6PGD_dom2"/>
</dbReference>
<name>A0A4P9XK23_9FUNG</name>
<evidence type="ECO:0000259" key="1">
    <source>
        <dbReference type="Pfam" id="PF14833"/>
    </source>
</evidence>
<accession>A0A4P9XK23</accession>
<feature type="domain" description="3-hydroxyisobutyrate dehydrogenase-like NAD-binding" evidence="1">
    <location>
        <begin position="31"/>
        <end position="94"/>
    </location>
</feature>
<dbReference type="Pfam" id="PF14833">
    <property type="entry name" value="NAD_binding_11"/>
    <property type="match status" value="1"/>
</dbReference>